<evidence type="ECO:0000256" key="5">
    <source>
        <dbReference type="ARBA" id="ARBA00034808"/>
    </source>
</evidence>
<evidence type="ECO:0000256" key="3">
    <source>
        <dbReference type="ARBA" id="ARBA00023235"/>
    </source>
</evidence>
<dbReference type="GO" id="GO:0000724">
    <property type="term" value="P:double-strand break repair via homologous recombination"/>
    <property type="evidence" value="ECO:0007669"/>
    <property type="project" value="TreeGrafter"/>
</dbReference>
<sequence length="419" mass="47727">MIKDNCFKIYYVTPEKFFNESGEPSYLFAHMFACGQIAIDEVHLLRSWESFRPAFKYTIPFCQQCPCSVMALTATATPDVKKELISSLNNPVQTIASVNQPNIFYSVHKLEIQHNDRASQIAKQIIPYLENQEPNMAPLAISLHQAGFKTCSYHGQKMSGHDKMQSMESRRSNAVKIMVCTTAFGLGIDQPDVEVVMRVGCPPTLETMIQEFGRAGRDGRPAKSINGRCRREVLQYFGENKPSFSDWCCDVCECLTEMRDCSAEIKIIVQCVKELPLLGEKSLTIRLHAFLMPQFYNIGKGMSYIPGAASLSCTHRTRIKNIRLTTLRNTNCTVDSRTALLDFEKDAIAFDKSMRDNTEGKHLTEYEKLGHPYVRSYDCIEVDITYRTSIELEYLFNVVAFNYILMRCFFRDGSSTYTT</sequence>
<evidence type="ECO:0000256" key="4">
    <source>
        <dbReference type="ARBA" id="ARBA00034617"/>
    </source>
</evidence>
<dbReference type="PROSITE" id="PS51192">
    <property type="entry name" value="HELICASE_ATP_BIND_1"/>
    <property type="match status" value="1"/>
</dbReference>
<dbReference type="InterPro" id="IPR036388">
    <property type="entry name" value="WH-like_DNA-bd_sf"/>
</dbReference>
<name>A0A1X7U995_AMPQE</name>
<feature type="domain" description="Helicase C-terminal" evidence="8">
    <location>
        <begin position="113"/>
        <end position="252"/>
    </location>
</feature>
<evidence type="ECO:0000259" key="8">
    <source>
        <dbReference type="PROSITE" id="PS51194"/>
    </source>
</evidence>
<dbReference type="PANTHER" id="PTHR13710:SF105">
    <property type="entry name" value="ATP-DEPENDENT DNA HELICASE Q1"/>
    <property type="match status" value="1"/>
</dbReference>
<evidence type="ECO:0000313" key="9">
    <source>
        <dbReference type="EnsemblMetazoa" id="Aqu2.1.24223_001"/>
    </source>
</evidence>
<dbReference type="PANTHER" id="PTHR13710">
    <property type="entry name" value="DNA HELICASE RECQ FAMILY MEMBER"/>
    <property type="match status" value="1"/>
</dbReference>
<keyword evidence="2" id="KW-0238">DNA-binding</keyword>
<comment type="similarity">
    <text evidence="1">Belongs to the helicase family. RecQ subfamily.</text>
</comment>
<dbReference type="PROSITE" id="PS51194">
    <property type="entry name" value="HELICASE_CTER"/>
    <property type="match status" value="1"/>
</dbReference>
<proteinExistence type="inferred from homology"/>
<evidence type="ECO:0000256" key="2">
    <source>
        <dbReference type="ARBA" id="ARBA00023125"/>
    </source>
</evidence>
<organism evidence="9">
    <name type="scientific">Amphimedon queenslandica</name>
    <name type="common">Sponge</name>
    <dbReference type="NCBI Taxonomy" id="400682"/>
    <lineage>
        <taxon>Eukaryota</taxon>
        <taxon>Metazoa</taxon>
        <taxon>Porifera</taxon>
        <taxon>Demospongiae</taxon>
        <taxon>Heteroscleromorpha</taxon>
        <taxon>Haplosclerida</taxon>
        <taxon>Niphatidae</taxon>
        <taxon>Amphimedon</taxon>
    </lineage>
</organism>
<dbReference type="GO" id="GO:0003677">
    <property type="term" value="F:DNA binding"/>
    <property type="evidence" value="ECO:0007669"/>
    <property type="project" value="UniProtKB-KW"/>
</dbReference>
<dbReference type="OrthoDB" id="10261556at2759"/>
<feature type="domain" description="Helicase ATP-binding" evidence="7">
    <location>
        <begin position="1"/>
        <end position="94"/>
    </location>
</feature>
<keyword evidence="3" id="KW-0413">Isomerase</keyword>
<dbReference type="Pfam" id="PF00271">
    <property type="entry name" value="Helicase_C"/>
    <property type="match status" value="1"/>
</dbReference>
<dbReference type="InterPro" id="IPR014001">
    <property type="entry name" value="Helicase_ATP-bd"/>
</dbReference>
<dbReference type="InParanoid" id="A0A1X7U995"/>
<comment type="catalytic activity">
    <reaction evidence="4">
        <text>Couples ATP hydrolysis with the unwinding of duplex DNA by translocating in the 3'-5' direction.</text>
        <dbReference type="EC" id="5.6.2.4"/>
    </reaction>
</comment>
<dbReference type="SUPFAM" id="SSF52540">
    <property type="entry name" value="P-loop containing nucleoside triphosphate hydrolases"/>
    <property type="match status" value="1"/>
</dbReference>
<dbReference type="AlphaFoldDB" id="A0A1X7U995"/>
<protein>
    <recommendedName>
        <fullName evidence="5">DNA 3'-5' helicase</fullName>
        <ecNumber evidence="5">5.6.2.4</ecNumber>
    </recommendedName>
    <alternativeName>
        <fullName evidence="6">DNA 3'-5' helicase Q1</fullName>
    </alternativeName>
</protein>
<reference evidence="9" key="1">
    <citation type="submission" date="2017-05" db="UniProtKB">
        <authorList>
            <consortium name="EnsemblMetazoa"/>
        </authorList>
    </citation>
    <scope>IDENTIFICATION</scope>
</reference>
<dbReference type="GO" id="GO:0009378">
    <property type="term" value="F:four-way junction helicase activity"/>
    <property type="evidence" value="ECO:0007669"/>
    <property type="project" value="TreeGrafter"/>
</dbReference>
<dbReference type="InterPro" id="IPR001650">
    <property type="entry name" value="Helicase_C-like"/>
</dbReference>
<dbReference type="Gene3D" id="1.10.10.10">
    <property type="entry name" value="Winged helix-like DNA-binding domain superfamily/Winged helix DNA-binding domain"/>
    <property type="match status" value="1"/>
</dbReference>
<evidence type="ECO:0000256" key="6">
    <source>
        <dbReference type="ARBA" id="ARBA00044566"/>
    </source>
</evidence>
<evidence type="ECO:0000256" key="1">
    <source>
        <dbReference type="ARBA" id="ARBA00005446"/>
    </source>
</evidence>
<dbReference type="GO" id="GO:0005737">
    <property type="term" value="C:cytoplasm"/>
    <property type="evidence" value="ECO:0007669"/>
    <property type="project" value="TreeGrafter"/>
</dbReference>
<dbReference type="eggNOG" id="KOG0353">
    <property type="taxonomic scope" value="Eukaryota"/>
</dbReference>
<dbReference type="EC" id="5.6.2.4" evidence="5"/>
<dbReference type="SMART" id="SM00490">
    <property type="entry name" value="HELICc"/>
    <property type="match status" value="1"/>
</dbReference>
<dbReference type="InterPro" id="IPR027417">
    <property type="entry name" value="P-loop_NTPase"/>
</dbReference>
<dbReference type="GO" id="GO:0043138">
    <property type="term" value="F:3'-5' DNA helicase activity"/>
    <property type="evidence" value="ECO:0007669"/>
    <property type="project" value="UniProtKB-EC"/>
</dbReference>
<evidence type="ECO:0000259" key="7">
    <source>
        <dbReference type="PROSITE" id="PS51192"/>
    </source>
</evidence>
<dbReference type="EnsemblMetazoa" id="Aqu2.1.24223_001">
    <property type="protein sequence ID" value="Aqu2.1.24223_001"/>
    <property type="gene ID" value="Aqu2.1.24223"/>
</dbReference>
<dbReference type="GO" id="GO:0005694">
    <property type="term" value="C:chromosome"/>
    <property type="evidence" value="ECO:0007669"/>
    <property type="project" value="TreeGrafter"/>
</dbReference>
<dbReference type="Gene3D" id="3.40.50.300">
    <property type="entry name" value="P-loop containing nucleotide triphosphate hydrolases"/>
    <property type="match status" value="2"/>
</dbReference>
<dbReference type="STRING" id="400682.A0A1X7U995"/>
<accession>A0A1X7U995</accession>